<name>A0A915DN91_9BILA</name>
<evidence type="ECO:0000313" key="3">
    <source>
        <dbReference type="WBParaSite" id="jg21378"/>
    </source>
</evidence>
<accession>A0A915DN91</accession>
<dbReference type="AlphaFoldDB" id="A0A915DN91"/>
<evidence type="ECO:0000256" key="1">
    <source>
        <dbReference type="SAM" id="MobiDB-lite"/>
    </source>
</evidence>
<dbReference type="WBParaSite" id="jg21378">
    <property type="protein sequence ID" value="jg21378"/>
    <property type="gene ID" value="jg21378"/>
</dbReference>
<dbReference type="Proteomes" id="UP000887574">
    <property type="component" value="Unplaced"/>
</dbReference>
<feature type="region of interest" description="Disordered" evidence="1">
    <location>
        <begin position="468"/>
        <end position="491"/>
    </location>
</feature>
<protein>
    <submittedName>
        <fullName evidence="3">MAM domain-containing protein</fullName>
    </submittedName>
</protein>
<keyword evidence="2" id="KW-1185">Reference proteome</keyword>
<sequence length="546" mass="60795">MAQCHSGDELDWFRAKNSWGCNQGKTIFGTPETATRFYIMVGTGTKLAPEASALLVSDPVQCQEGDGQISFRYWTSPWTQLRVCTRKPNQGKKYDWCSAAILTSDPGPACVSIPGSIMCEFEIVIEASHFNYDAFGYQGGVVVLDDITYTAQAVSNCKNVPHYDPPQPVSQATCLSIYCTFDPYAQQECLNKVRETDWRISEQPLGHTRCIYSLKSQGPIRAFSSGTISVKPHQWQCRQINLEAGYYDSLDFSVLNCPNDYAYVGLDSIRLLDPSNWQNFCTQQLGLASQPPKYGVYSTSLMGFDPLALQTHNVKASHLNSYQSGLTTSTSGYWPSIPLPPPAISHITSNFNKIPSMIDPALSVTDYPAGESAKEDQVFTKSQREIEAWTQGYSVLTNTAATNSETAATTLKDQQFKAYSFSLAKMAELPEQRPRYELPDLKLKTDDKVEIVDLYDLTETSTFAVDSAPQIESRPKNSLNRENRPEAKDEAVTDDAVTVFGQQYYDEPSQKLLMGTALLDDSDVISTNLTDFLMLMFLMVLLSMMI</sequence>
<proteinExistence type="predicted"/>
<feature type="compositionally biased region" description="Basic and acidic residues" evidence="1">
    <location>
        <begin position="473"/>
        <end position="491"/>
    </location>
</feature>
<organism evidence="2 3">
    <name type="scientific">Ditylenchus dipsaci</name>
    <dbReference type="NCBI Taxonomy" id="166011"/>
    <lineage>
        <taxon>Eukaryota</taxon>
        <taxon>Metazoa</taxon>
        <taxon>Ecdysozoa</taxon>
        <taxon>Nematoda</taxon>
        <taxon>Chromadorea</taxon>
        <taxon>Rhabditida</taxon>
        <taxon>Tylenchina</taxon>
        <taxon>Tylenchomorpha</taxon>
        <taxon>Sphaerularioidea</taxon>
        <taxon>Anguinidae</taxon>
        <taxon>Anguininae</taxon>
        <taxon>Ditylenchus</taxon>
    </lineage>
</organism>
<evidence type="ECO:0000313" key="2">
    <source>
        <dbReference type="Proteomes" id="UP000887574"/>
    </source>
</evidence>
<dbReference type="Gene3D" id="2.60.120.200">
    <property type="match status" value="1"/>
</dbReference>
<reference evidence="3" key="1">
    <citation type="submission" date="2022-11" db="UniProtKB">
        <authorList>
            <consortium name="WormBaseParasite"/>
        </authorList>
    </citation>
    <scope>IDENTIFICATION</scope>
</reference>